<dbReference type="Proteomes" id="UP000294200">
    <property type="component" value="Unassembled WGS sequence"/>
</dbReference>
<reference evidence="1 2" key="1">
    <citation type="submission" date="2017-02" db="EMBL/GenBank/DDBJ databases">
        <title>Paraburkholderia sophoroidis sp. nov. and Paraburkholderia steynii sp. nov. rhizobial symbionts of the fynbos legume Hypocalyptus sophoroides.</title>
        <authorList>
            <person name="Steenkamp E.T."/>
            <person name="Beukes C.W."/>
            <person name="Van Zyl E."/>
            <person name="Avontuur J."/>
            <person name="Chan W.Y."/>
            <person name="Hassen A."/>
            <person name="Palmer M."/>
            <person name="Mthombeni L."/>
            <person name="Phalane F."/>
            <person name="Sereme K."/>
            <person name="Venter S.N."/>
        </authorList>
    </citation>
    <scope>NUCLEOTIDE SEQUENCE [LARGE SCALE GENOMIC DNA]</scope>
    <source>
        <strain evidence="1 2">HC1.1ba</strain>
    </source>
</reference>
<name>A0A4R0XNX7_9BURK</name>
<evidence type="ECO:0000313" key="1">
    <source>
        <dbReference type="EMBL" id="TCG09247.1"/>
    </source>
</evidence>
<comment type="caution">
    <text evidence="1">The sequence shown here is derived from an EMBL/GenBank/DDBJ whole genome shotgun (WGS) entry which is preliminary data.</text>
</comment>
<proteinExistence type="predicted"/>
<gene>
    <name evidence="1" type="ORF">BZM27_06265</name>
</gene>
<keyword evidence="2" id="KW-1185">Reference proteome</keyword>
<dbReference type="AlphaFoldDB" id="A0A4R0XNX7"/>
<accession>A0A4R0XNX7</accession>
<protein>
    <submittedName>
        <fullName evidence="1">Uncharacterized protein</fullName>
    </submittedName>
</protein>
<dbReference type="EMBL" id="MWML01000014">
    <property type="protein sequence ID" value="TCG09247.1"/>
    <property type="molecule type" value="Genomic_DNA"/>
</dbReference>
<organism evidence="1 2">
    <name type="scientific">Paraburkholderia steynii</name>
    <dbReference type="NCBI Taxonomy" id="1245441"/>
    <lineage>
        <taxon>Bacteria</taxon>
        <taxon>Pseudomonadati</taxon>
        <taxon>Pseudomonadota</taxon>
        <taxon>Betaproteobacteria</taxon>
        <taxon>Burkholderiales</taxon>
        <taxon>Burkholderiaceae</taxon>
        <taxon>Paraburkholderia</taxon>
    </lineage>
</organism>
<evidence type="ECO:0000313" key="2">
    <source>
        <dbReference type="Proteomes" id="UP000294200"/>
    </source>
</evidence>
<sequence length="154" mass="17155">MTGLQQLVYVAIPLQTRAVGRRLTSDEGAYHVELRLLEVLPQHKGVGEAFFNIMAPGFDRYIAISSTMSPRAIAAAVVKSIAFATFDPSSKPRQRNLATMPVRAIAVEQPMSQLVQDYLEEERRVELGKWHRMLGDASEAGACGQDFLRAYHDH</sequence>